<proteinExistence type="predicted"/>
<evidence type="ECO:0000256" key="1">
    <source>
        <dbReference type="SAM" id="MobiDB-lite"/>
    </source>
</evidence>
<dbReference type="Proteomes" id="UP001287356">
    <property type="component" value="Unassembled WGS sequence"/>
</dbReference>
<gene>
    <name evidence="2" type="ORF">B0T24DRAFT_414017</name>
</gene>
<reference evidence="2" key="1">
    <citation type="journal article" date="2023" name="Mol. Phylogenet. Evol.">
        <title>Genome-scale phylogeny and comparative genomics of the fungal order Sordariales.</title>
        <authorList>
            <person name="Hensen N."/>
            <person name="Bonometti L."/>
            <person name="Westerberg I."/>
            <person name="Brannstrom I.O."/>
            <person name="Guillou S."/>
            <person name="Cros-Aarteil S."/>
            <person name="Calhoun S."/>
            <person name="Haridas S."/>
            <person name="Kuo A."/>
            <person name="Mondo S."/>
            <person name="Pangilinan J."/>
            <person name="Riley R."/>
            <person name="LaButti K."/>
            <person name="Andreopoulos B."/>
            <person name="Lipzen A."/>
            <person name="Chen C."/>
            <person name="Yan M."/>
            <person name="Daum C."/>
            <person name="Ng V."/>
            <person name="Clum A."/>
            <person name="Steindorff A."/>
            <person name="Ohm R.A."/>
            <person name="Martin F."/>
            <person name="Silar P."/>
            <person name="Natvig D.O."/>
            <person name="Lalanne C."/>
            <person name="Gautier V."/>
            <person name="Ament-Velasquez S.L."/>
            <person name="Kruys A."/>
            <person name="Hutchinson M.I."/>
            <person name="Powell A.J."/>
            <person name="Barry K."/>
            <person name="Miller A.N."/>
            <person name="Grigoriev I.V."/>
            <person name="Debuchy R."/>
            <person name="Gladieux P."/>
            <person name="Hiltunen Thoren M."/>
            <person name="Johannesson H."/>
        </authorList>
    </citation>
    <scope>NUCLEOTIDE SEQUENCE</scope>
    <source>
        <strain evidence="2">CBS 958.72</strain>
    </source>
</reference>
<organism evidence="2 3">
    <name type="scientific">Lasiosphaeria ovina</name>
    <dbReference type="NCBI Taxonomy" id="92902"/>
    <lineage>
        <taxon>Eukaryota</taxon>
        <taxon>Fungi</taxon>
        <taxon>Dikarya</taxon>
        <taxon>Ascomycota</taxon>
        <taxon>Pezizomycotina</taxon>
        <taxon>Sordariomycetes</taxon>
        <taxon>Sordariomycetidae</taxon>
        <taxon>Sordariales</taxon>
        <taxon>Lasiosphaeriaceae</taxon>
        <taxon>Lasiosphaeria</taxon>
    </lineage>
</organism>
<evidence type="ECO:0000313" key="3">
    <source>
        <dbReference type="Proteomes" id="UP001287356"/>
    </source>
</evidence>
<name>A0AAE0JY40_9PEZI</name>
<comment type="caution">
    <text evidence="2">The sequence shown here is derived from an EMBL/GenBank/DDBJ whole genome shotgun (WGS) entry which is preliminary data.</text>
</comment>
<reference evidence="2" key="2">
    <citation type="submission" date="2023-06" db="EMBL/GenBank/DDBJ databases">
        <authorList>
            <consortium name="Lawrence Berkeley National Laboratory"/>
            <person name="Haridas S."/>
            <person name="Hensen N."/>
            <person name="Bonometti L."/>
            <person name="Westerberg I."/>
            <person name="Brannstrom I.O."/>
            <person name="Guillou S."/>
            <person name="Cros-Aarteil S."/>
            <person name="Calhoun S."/>
            <person name="Kuo A."/>
            <person name="Mondo S."/>
            <person name="Pangilinan J."/>
            <person name="Riley R."/>
            <person name="Labutti K."/>
            <person name="Andreopoulos B."/>
            <person name="Lipzen A."/>
            <person name="Chen C."/>
            <person name="Yanf M."/>
            <person name="Daum C."/>
            <person name="Ng V."/>
            <person name="Clum A."/>
            <person name="Steindorff A."/>
            <person name="Ohm R."/>
            <person name="Martin F."/>
            <person name="Silar P."/>
            <person name="Natvig D."/>
            <person name="Lalanne C."/>
            <person name="Gautier V."/>
            <person name="Ament-Velasquez S.L."/>
            <person name="Kruys A."/>
            <person name="Hutchinson M.I."/>
            <person name="Powell A.J."/>
            <person name="Barry K."/>
            <person name="Miller A.N."/>
            <person name="Grigoriev I.V."/>
            <person name="Debuchy R."/>
            <person name="Gladieux P."/>
            <person name="Thoren M.H."/>
            <person name="Johannesson H."/>
        </authorList>
    </citation>
    <scope>NUCLEOTIDE SEQUENCE</scope>
    <source>
        <strain evidence="2">CBS 958.72</strain>
    </source>
</reference>
<protein>
    <submittedName>
        <fullName evidence="2">Uncharacterized protein</fullName>
    </submittedName>
</protein>
<dbReference type="AlphaFoldDB" id="A0AAE0JY40"/>
<evidence type="ECO:0000313" key="2">
    <source>
        <dbReference type="EMBL" id="KAK3366122.1"/>
    </source>
</evidence>
<feature type="compositionally biased region" description="Basic residues" evidence="1">
    <location>
        <begin position="151"/>
        <end position="161"/>
    </location>
</feature>
<keyword evidence="3" id="KW-1185">Reference proteome</keyword>
<feature type="region of interest" description="Disordered" evidence="1">
    <location>
        <begin position="52"/>
        <end position="84"/>
    </location>
</feature>
<accession>A0AAE0JY40</accession>
<sequence>MARWCGSCRREQRISGSCLAGLVASFSHLVAHAHEIAKWAVYHRAHVERAGYSPRRPRTKLRGGTGRANSALIASPGKKQSTDSRSSCLHCMNIRHSNNTKYGSSSLVVKHKLAVGPYLLRTIAGARLPQRPRMGSGGVPSWGVGAEGMRPRRPGRDKRQK</sequence>
<dbReference type="EMBL" id="JAULSN010000008">
    <property type="protein sequence ID" value="KAK3366122.1"/>
    <property type="molecule type" value="Genomic_DNA"/>
</dbReference>
<feature type="region of interest" description="Disordered" evidence="1">
    <location>
        <begin position="131"/>
        <end position="161"/>
    </location>
</feature>